<evidence type="ECO:0000313" key="1">
    <source>
        <dbReference type="EMBL" id="OAZ41440.1"/>
    </source>
</evidence>
<reference evidence="2" key="1">
    <citation type="submission" date="2016-06" db="EMBL/GenBank/DDBJ databases">
        <title>Genome sequencing of cellulolytic organisms.</title>
        <authorList>
            <person name="Bohra V."/>
            <person name="Dafale N.A."/>
            <person name="Purohit H.J."/>
        </authorList>
    </citation>
    <scope>NUCLEOTIDE SEQUENCE [LARGE SCALE GENOMIC DNA]</scope>
    <source>
        <strain evidence="2">ND21</strain>
    </source>
</reference>
<accession>A0ABX2WJJ0</accession>
<dbReference type="RefSeq" id="WP_064955876.1">
    <property type="nucleotide sequence ID" value="NZ_LZEM01000016.1"/>
</dbReference>
<organism evidence="1 2">
    <name type="scientific">Microbacterium arborescens</name>
    <dbReference type="NCBI Taxonomy" id="33883"/>
    <lineage>
        <taxon>Bacteria</taxon>
        <taxon>Bacillati</taxon>
        <taxon>Actinomycetota</taxon>
        <taxon>Actinomycetes</taxon>
        <taxon>Micrococcales</taxon>
        <taxon>Microbacteriaceae</taxon>
        <taxon>Microbacterium</taxon>
    </lineage>
</organism>
<protein>
    <submittedName>
        <fullName evidence="1">Uncharacterized protein</fullName>
    </submittedName>
</protein>
<keyword evidence="2" id="KW-1185">Reference proteome</keyword>
<proteinExistence type="predicted"/>
<comment type="caution">
    <text evidence="1">The sequence shown here is derived from an EMBL/GenBank/DDBJ whole genome shotgun (WGS) entry which is preliminary data.</text>
</comment>
<sequence length="185" mass="20048">MPARAEDAAHWLVGCAVPELLGVDDGQSTALIPAAAELLRDYAFDAWQRTVSRRQQANVVSKAHRARMNLQESAGQAGRALESMGRPVEFLRRYGSVAGMLDARFPSFVEAAQRAREDARWVGLDVVDEAYRAGCAIICRSLLIAQASGAEPRQLERAYGRAVQQLRSYALSALVPVADTHGVAA</sequence>
<evidence type="ECO:0000313" key="2">
    <source>
        <dbReference type="Proteomes" id="UP000093918"/>
    </source>
</evidence>
<gene>
    <name evidence="1" type="ORF">A9Z40_01825</name>
</gene>
<name>A0ABX2WJJ0_9MICO</name>
<dbReference type="Proteomes" id="UP000093918">
    <property type="component" value="Unassembled WGS sequence"/>
</dbReference>
<dbReference type="EMBL" id="LZEM01000016">
    <property type="protein sequence ID" value="OAZ41440.1"/>
    <property type="molecule type" value="Genomic_DNA"/>
</dbReference>